<name>A0A316FAK0_9BURK</name>
<dbReference type="AlphaFoldDB" id="A0A316FAK0"/>
<comment type="caution">
    <text evidence="1">The sequence shown here is derived from an EMBL/GenBank/DDBJ whole genome shotgun (WGS) entry which is preliminary data.</text>
</comment>
<accession>A0A316FAK0</accession>
<protein>
    <submittedName>
        <fullName evidence="1">Uncharacterized protein</fullName>
    </submittedName>
</protein>
<proteinExistence type="predicted"/>
<organism evidence="1 2">
    <name type="scientific">Cupriavidus plantarum</name>
    <dbReference type="NCBI Taxonomy" id="942865"/>
    <lineage>
        <taxon>Bacteria</taxon>
        <taxon>Pseudomonadati</taxon>
        <taxon>Pseudomonadota</taxon>
        <taxon>Betaproteobacteria</taxon>
        <taxon>Burkholderiales</taxon>
        <taxon>Burkholderiaceae</taxon>
        <taxon>Cupriavidus</taxon>
    </lineage>
</organism>
<evidence type="ECO:0000313" key="1">
    <source>
        <dbReference type="EMBL" id="PWK34264.1"/>
    </source>
</evidence>
<sequence length="232" mass="25839">MPESASVYEAVYRYATIENAEERARVVSQLIAPMVARIRDNPMGISVNEDPAAVLESDVTFSEFLQSASRQEHWMQLPCSALRLRPGLFSALDSMFGGFADATLIKSDCENMTPPLPALEQLRTAAIDAQPVCVGTIRYALAREFDKRYVAILLHRMELLKDDTPQNPTERKRLVTVSRFMAQHQTQVDAATLQMTAYYAHGFGVSPKLAERHATRAVQVMVGQAYQLCITG</sequence>
<keyword evidence="2" id="KW-1185">Reference proteome</keyword>
<dbReference type="EMBL" id="QGGT01000003">
    <property type="protein sequence ID" value="PWK34264.1"/>
    <property type="molecule type" value="Genomic_DNA"/>
</dbReference>
<gene>
    <name evidence="1" type="ORF">C7419_103583</name>
</gene>
<dbReference type="Proteomes" id="UP000245754">
    <property type="component" value="Unassembled WGS sequence"/>
</dbReference>
<evidence type="ECO:0000313" key="2">
    <source>
        <dbReference type="Proteomes" id="UP000245754"/>
    </source>
</evidence>
<reference evidence="1 2" key="1">
    <citation type="submission" date="2018-05" db="EMBL/GenBank/DDBJ databases">
        <title>Genomic Encyclopedia of Type Strains, Phase IV (KMG-V): Genome sequencing to study the core and pangenomes of soil and plant-associated prokaryotes.</title>
        <authorList>
            <person name="Whitman W."/>
        </authorList>
    </citation>
    <scope>NUCLEOTIDE SEQUENCE [LARGE SCALE GENOMIC DNA]</scope>
    <source>
        <strain evidence="1 2">SLV-132</strain>
    </source>
</reference>